<dbReference type="SUPFAM" id="SSF54695">
    <property type="entry name" value="POZ domain"/>
    <property type="match status" value="1"/>
</dbReference>
<gene>
    <name evidence="2" type="ORF">R3P38DRAFT_2671881</name>
</gene>
<keyword evidence="3" id="KW-1185">Reference proteome</keyword>
<dbReference type="Proteomes" id="UP001362999">
    <property type="component" value="Unassembled WGS sequence"/>
</dbReference>
<protein>
    <recommendedName>
        <fullName evidence="1">BTB domain-containing protein</fullName>
    </recommendedName>
</protein>
<dbReference type="SMART" id="SM00225">
    <property type="entry name" value="BTB"/>
    <property type="match status" value="1"/>
</dbReference>
<dbReference type="AlphaFoldDB" id="A0AAV9Z347"/>
<feature type="domain" description="BTB" evidence="1">
    <location>
        <begin position="29"/>
        <end position="104"/>
    </location>
</feature>
<dbReference type="PROSITE" id="PS50097">
    <property type="entry name" value="BTB"/>
    <property type="match status" value="1"/>
</dbReference>
<evidence type="ECO:0000313" key="2">
    <source>
        <dbReference type="EMBL" id="KAK6967113.1"/>
    </source>
</evidence>
<dbReference type="Pfam" id="PF00651">
    <property type="entry name" value="BTB"/>
    <property type="match status" value="1"/>
</dbReference>
<dbReference type="InterPro" id="IPR000210">
    <property type="entry name" value="BTB/POZ_dom"/>
</dbReference>
<proteinExistence type="predicted"/>
<name>A0AAV9Z347_9AGAR</name>
<accession>A0AAV9Z347</accession>
<reference evidence="2 3" key="1">
    <citation type="journal article" date="2024" name="J Genomics">
        <title>Draft genome sequencing and assembly of Favolaschia claudopus CIRM-BRFM 2984 isolated from oak limbs.</title>
        <authorList>
            <person name="Navarro D."/>
            <person name="Drula E."/>
            <person name="Chaduli D."/>
            <person name="Cazenave R."/>
            <person name="Ahrendt S."/>
            <person name="Wang J."/>
            <person name="Lipzen A."/>
            <person name="Daum C."/>
            <person name="Barry K."/>
            <person name="Grigoriev I.V."/>
            <person name="Favel A."/>
            <person name="Rosso M.N."/>
            <person name="Martin F."/>
        </authorList>
    </citation>
    <scope>NUCLEOTIDE SEQUENCE [LARGE SCALE GENOMIC DNA]</scope>
    <source>
        <strain evidence="2 3">CIRM-BRFM 2984</strain>
    </source>
</reference>
<evidence type="ECO:0000259" key="1">
    <source>
        <dbReference type="PROSITE" id="PS50097"/>
    </source>
</evidence>
<dbReference type="EMBL" id="JAWWNJ010000242">
    <property type="protein sequence ID" value="KAK6967113.1"/>
    <property type="molecule type" value="Genomic_DNA"/>
</dbReference>
<dbReference type="InterPro" id="IPR011333">
    <property type="entry name" value="SKP1/BTB/POZ_sf"/>
</dbReference>
<sequence>MADATLTRTTPSKPVAEISCYNEIPFNDQDADLIVRSVPDKIDFRVHKAFLAVASLVFRAMLSLPQCEVEASSAFAAAVMKDGLHIVPLDEDQKTLAILLKMCYPRWMIRHWEPLFSTVEEVLTVLTAAKKYAMDGVEREVCAVLVSPRFLEPDPLRVFALAVQHGFYEEAKICSGFTLRTPILQKEYKPELEYITAGTYHRLQNYHIQCGDAAHAIAQVQDLRWITSETWTWFECSNCRGSTLVIISGDRRKWAAKWWAEFMVEASKALKERPSGATVGIDSDVVQLALEKASACQNTCRARVFREMRQFCAIFAAEVEKATGAVCILAGRDSGLR</sequence>
<organism evidence="2 3">
    <name type="scientific">Favolaschia claudopus</name>
    <dbReference type="NCBI Taxonomy" id="2862362"/>
    <lineage>
        <taxon>Eukaryota</taxon>
        <taxon>Fungi</taxon>
        <taxon>Dikarya</taxon>
        <taxon>Basidiomycota</taxon>
        <taxon>Agaricomycotina</taxon>
        <taxon>Agaricomycetes</taxon>
        <taxon>Agaricomycetidae</taxon>
        <taxon>Agaricales</taxon>
        <taxon>Marasmiineae</taxon>
        <taxon>Mycenaceae</taxon>
        <taxon>Favolaschia</taxon>
    </lineage>
</organism>
<dbReference type="Gene3D" id="3.30.710.10">
    <property type="entry name" value="Potassium Channel Kv1.1, Chain A"/>
    <property type="match status" value="1"/>
</dbReference>
<evidence type="ECO:0000313" key="3">
    <source>
        <dbReference type="Proteomes" id="UP001362999"/>
    </source>
</evidence>
<comment type="caution">
    <text evidence="2">The sequence shown here is derived from an EMBL/GenBank/DDBJ whole genome shotgun (WGS) entry which is preliminary data.</text>
</comment>